<dbReference type="Proteomes" id="UP000076858">
    <property type="component" value="Unassembled WGS sequence"/>
</dbReference>
<organism evidence="1 2">
    <name type="scientific">Daphnia magna</name>
    <dbReference type="NCBI Taxonomy" id="35525"/>
    <lineage>
        <taxon>Eukaryota</taxon>
        <taxon>Metazoa</taxon>
        <taxon>Ecdysozoa</taxon>
        <taxon>Arthropoda</taxon>
        <taxon>Crustacea</taxon>
        <taxon>Branchiopoda</taxon>
        <taxon>Diplostraca</taxon>
        <taxon>Cladocera</taxon>
        <taxon>Anomopoda</taxon>
        <taxon>Daphniidae</taxon>
        <taxon>Daphnia</taxon>
    </lineage>
</organism>
<keyword evidence="2" id="KW-1185">Reference proteome</keyword>
<evidence type="ECO:0000313" key="2">
    <source>
        <dbReference type="Proteomes" id="UP000076858"/>
    </source>
</evidence>
<dbReference type="AlphaFoldDB" id="A0A162Q5I3"/>
<evidence type="ECO:0000313" key="1">
    <source>
        <dbReference type="EMBL" id="KZS19362.1"/>
    </source>
</evidence>
<proteinExistence type="predicted"/>
<protein>
    <submittedName>
        <fullName evidence="1">Uncharacterized protein</fullName>
    </submittedName>
</protein>
<dbReference type="EMBL" id="LRGB01000389">
    <property type="protein sequence ID" value="KZS19362.1"/>
    <property type="molecule type" value="Genomic_DNA"/>
</dbReference>
<accession>A0A162Q5I3</accession>
<name>A0A162Q5I3_9CRUS</name>
<sequence length="79" mass="9361">MFFQLQGRRYQRNNTHACFFYYNASPECVVHQKCAFLIEVIKTSWKQQKRNNATSGILPTLICIVCEMRRKKMPLKTTT</sequence>
<comment type="caution">
    <text evidence="1">The sequence shown here is derived from an EMBL/GenBank/DDBJ whole genome shotgun (WGS) entry which is preliminary data.</text>
</comment>
<gene>
    <name evidence="1" type="ORF">APZ42_014274</name>
</gene>
<reference evidence="1 2" key="1">
    <citation type="submission" date="2016-03" db="EMBL/GenBank/DDBJ databases">
        <title>EvidentialGene: Evidence-directed Construction of Genes on Genomes.</title>
        <authorList>
            <person name="Gilbert D.G."/>
            <person name="Choi J.-H."/>
            <person name="Mockaitis K."/>
            <person name="Colbourne J."/>
            <person name="Pfrender M."/>
        </authorList>
    </citation>
    <scope>NUCLEOTIDE SEQUENCE [LARGE SCALE GENOMIC DNA]</scope>
    <source>
        <strain evidence="1 2">Xinb3</strain>
        <tissue evidence="1">Complete organism</tissue>
    </source>
</reference>